<evidence type="ECO:0000256" key="3">
    <source>
        <dbReference type="SAM" id="MobiDB-lite"/>
    </source>
</evidence>
<dbReference type="OrthoDB" id="10006939at2759"/>
<evidence type="ECO:0000313" key="5">
    <source>
        <dbReference type="Proteomes" id="UP000677054"/>
    </source>
</evidence>
<dbReference type="Proteomes" id="UP000677054">
    <property type="component" value="Unassembled WGS sequence"/>
</dbReference>
<organism evidence="4">
    <name type="scientific">Darwinula stevensoni</name>
    <dbReference type="NCBI Taxonomy" id="69355"/>
    <lineage>
        <taxon>Eukaryota</taxon>
        <taxon>Metazoa</taxon>
        <taxon>Ecdysozoa</taxon>
        <taxon>Arthropoda</taxon>
        <taxon>Crustacea</taxon>
        <taxon>Oligostraca</taxon>
        <taxon>Ostracoda</taxon>
        <taxon>Podocopa</taxon>
        <taxon>Podocopida</taxon>
        <taxon>Darwinulocopina</taxon>
        <taxon>Darwinuloidea</taxon>
        <taxon>Darwinulidae</taxon>
        <taxon>Darwinula</taxon>
    </lineage>
</organism>
<keyword evidence="5" id="KW-1185">Reference proteome</keyword>
<dbReference type="SUPFAM" id="SSF46689">
    <property type="entry name" value="Homeodomain-like"/>
    <property type="match status" value="1"/>
</dbReference>
<dbReference type="Gene3D" id="3.40.50.300">
    <property type="entry name" value="P-loop containing nucleotide triphosphate hydrolases"/>
    <property type="match status" value="1"/>
</dbReference>
<reference evidence="4" key="1">
    <citation type="submission" date="2020-11" db="EMBL/GenBank/DDBJ databases">
        <authorList>
            <person name="Tran Van P."/>
        </authorList>
    </citation>
    <scope>NUCLEOTIDE SEQUENCE</scope>
</reference>
<accession>A0A7R8XIU5</accession>
<feature type="region of interest" description="Disordered" evidence="3">
    <location>
        <begin position="894"/>
        <end position="919"/>
    </location>
</feature>
<evidence type="ECO:0000313" key="4">
    <source>
        <dbReference type="EMBL" id="CAD7248228.1"/>
    </source>
</evidence>
<feature type="coiled-coil region" evidence="2">
    <location>
        <begin position="860"/>
        <end position="887"/>
    </location>
</feature>
<sequence length="1110" mass="126353">MTPCSLCLSPLLQSISLPGTHLPVKKCETLIDAFQCTVPHAYTTVYYFFTSLGVYLSLASPYFSLSNRAPTTEVYPDEGETRDPHLTASLFEQRKCTCHLSKTLNDVTSPAICYMEDGVDIQKHLLKVYMGGDTRKSFQEAAKDYVKEYYPKAGEIHYSLPSGLLLKESEFDARLSIAEEEDVNFPPDHTAKAAVFTRARDICGNAPSLKALVDEQESSSPLLIAGGSGTGKTIIVKERAKRLAKDQTTEVLVVNLPGGHLTEEFRREFKDDVNIKSLDGREMNVPESLPGLINFLQDKGKGKHVLIDEVPLTLGMQGPLDENSLIRYWRGISHLIQDPTRSLIVIFGPPSSGKSMALLERINQLVKRKPHNVSGILLLHMGSTLCQKYVLDCLGSHPLNVLDIERVKSLSPMEIITYEGLEKLQWKFQCSTIHIYVDDYCIQAKDTDEEIEEWTRALEELIKGKFTIILTVIFQTHSKGGKEISMDGLISFFKSRKEVQIISLPPPARSTSKELLSHICNNEARFPLRLGFKSLPTDSRPGALIYGPKPKFITMKYSCPGSHLEMECKGQKNCMPYIGAYICFLFVLEQGISGEPVHVLVSDTKLMKFLRKITKDRGKELLFFHPKDFRGCETSLSINVNVNDSWLLESLSRAKTDLFIIDCLPEHQQLWDAMKEEGKVEIQKAPEDFKLDEDTLADLDNCGSFLLHSRVNICDEHPKMNGCTKRNCQSLHICPKYLYDLCKDHFCEVGHDLSTDQNHRVLKKQTVQREDREELKKLLKPDAVVPDLCEDYNLAECKEGYRCLKMHTCAGFIMGTCNECDKNHNLLDAQCEMLLKKTDVNLRRTRKELKICLREKCGNLEAIMSRKELEEAKRKEYEEKERNKRAAEFGSYDKNSLEQCGPKPEVRREQSYKGSPVNTDEMLKSESCETITGLHKSGKSVAECVRLLGTTRSSVYKAVKRFKELVISIDYPRRGRPPTVNVPKVRKRMRQLLRRNPSRSMRSVASPLGISSESAQKIAKDRLKLKPYKVQKVQLLTLAQQQAKLRKAKVLLKRFGRKGWEKIIFTDEKIFTVAQHFNRQIYPFWLRNKHHPGRFRKHVQNLKSIMICVG</sequence>
<proteinExistence type="predicted"/>
<protein>
    <submittedName>
        <fullName evidence="4">Uncharacterized protein</fullName>
    </submittedName>
</protein>
<gene>
    <name evidence="4" type="ORF">DSTB1V02_LOCUS8048</name>
</gene>
<name>A0A7R8XIU5_9CRUS</name>
<dbReference type="EMBL" id="CAJPEV010001752">
    <property type="protein sequence ID" value="CAG0894188.1"/>
    <property type="molecule type" value="Genomic_DNA"/>
</dbReference>
<dbReference type="GO" id="GO:0005634">
    <property type="term" value="C:nucleus"/>
    <property type="evidence" value="ECO:0007669"/>
    <property type="project" value="UniProtKB-SubCell"/>
</dbReference>
<evidence type="ECO:0000256" key="2">
    <source>
        <dbReference type="SAM" id="Coils"/>
    </source>
</evidence>
<dbReference type="InterPro" id="IPR036397">
    <property type="entry name" value="RNaseH_sf"/>
</dbReference>
<dbReference type="SUPFAM" id="SSF52540">
    <property type="entry name" value="P-loop containing nucleoside triphosphate hydrolases"/>
    <property type="match status" value="1"/>
</dbReference>
<dbReference type="Gene3D" id="3.30.420.10">
    <property type="entry name" value="Ribonuclease H-like superfamily/Ribonuclease H"/>
    <property type="match status" value="1"/>
</dbReference>
<dbReference type="AlphaFoldDB" id="A0A7R8XIU5"/>
<keyword evidence="2" id="KW-0175">Coiled coil</keyword>
<dbReference type="GO" id="GO:0003676">
    <property type="term" value="F:nucleic acid binding"/>
    <property type="evidence" value="ECO:0007669"/>
    <property type="project" value="InterPro"/>
</dbReference>
<dbReference type="InterPro" id="IPR009057">
    <property type="entry name" value="Homeodomain-like_sf"/>
</dbReference>
<dbReference type="PANTHER" id="PTHR46068:SF1">
    <property type="entry name" value="TRANSPOSASE IS30-LIKE HTH DOMAIN-CONTAINING PROTEIN"/>
    <property type="match status" value="1"/>
</dbReference>
<comment type="subcellular location">
    <subcellularLocation>
        <location evidence="1">Nucleus</location>
    </subcellularLocation>
</comment>
<evidence type="ECO:0000256" key="1">
    <source>
        <dbReference type="ARBA" id="ARBA00004123"/>
    </source>
</evidence>
<dbReference type="EMBL" id="LR901269">
    <property type="protein sequence ID" value="CAD7248228.1"/>
    <property type="molecule type" value="Genomic_DNA"/>
</dbReference>
<dbReference type="PANTHER" id="PTHR46068">
    <property type="entry name" value="PROTEIN CBG27172"/>
    <property type="match status" value="1"/>
</dbReference>
<dbReference type="InterPro" id="IPR027417">
    <property type="entry name" value="P-loop_NTPase"/>
</dbReference>